<dbReference type="InterPro" id="IPR018060">
    <property type="entry name" value="HTH_AraC"/>
</dbReference>
<evidence type="ECO:0000256" key="3">
    <source>
        <dbReference type="ARBA" id="ARBA00023163"/>
    </source>
</evidence>
<dbReference type="Proteomes" id="UP000019426">
    <property type="component" value="Chromosome M2/40_rep2"/>
</dbReference>
<keyword evidence="1" id="KW-0805">Transcription regulation</keyword>
<evidence type="ECO:0000313" key="5">
    <source>
        <dbReference type="EMBL" id="CDM70005.1"/>
    </source>
</evidence>
<dbReference type="InterPro" id="IPR009057">
    <property type="entry name" value="Homeodomain-like_sf"/>
</dbReference>
<dbReference type="Gene3D" id="1.10.10.60">
    <property type="entry name" value="Homeodomain-like"/>
    <property type="match status" value="2"/>
</dbReference>
<dbReference type="PRINTS" id="PR00032">
    <property type="entry name" value="HTHARAC"/>
</dbReference>
<dbReference type="EMBL" id="HG917869">
    <property type="protein sequence ID" value="CDM70005.1"/>
    <property type="molecule type" value="Genomic_DNA"/>
</dbReference>
<dbReference type="OrthoDB" id="9791615at2"/>
<dbReference type="InterPro" id="IPR037923">
    <property type="entry name" value="HTH-like"/>
</dbReference>
<dbReference type="SMART" id="SM00342">
    <property type="entry name" value="HTH_ARAC"/>
    <property type="match status" value="1"/>
</dbReference>
<dbReference type="Pfam" id="PF12833">
    <property type="entry name" value="HTH_18"/>
    <property type="match status" value="1"/>
</dbReference>
<protein>
    <submittedName>
        <fullName evidence="5">AraC family transcriptional regulator</fullName>
    </submittedName>
</protein>
<sequence>MGKEELKEDIAHGNVSFPLATYRWNSDKKFIVNLHWHDETELIYLKRGKFTIHINMKEYKVLAPAFVFISSGDIHSIVGEEGCRESVVVFDLKMLSFEYFDGIQYKVIRPLIEGKIQFPQFIFIDDEIWKDTERIYKKILKESKGKDISSFLRVKGYFYQFIALLYENKRFISSEDMEDADIYKVENVKKVLSFIHNNYSRKISTEDLSSQVSMNPQYFCRYFKKLIGKTPTEYINDIRISKATELLVNSDMKIIDIAISCGYDNISYFIKRFKKEKHMSPSEYRKSK</sequence>
<dbReference type="PANTHER" id="PTHR43280:SF28">
    <property type="entry name" value="HTH-TYPE TRANSCRIPTIONAL ACTIVATOR RHAS"/>
    <property type="match status" value="1"/>
</dbReference>
<dbReference type="SUPFAM" id="SSF51215">
    <property type="entry name" value="Regulatory protein AraC"/>
    <property type="match status" value="1"/>
</dbReference>
<gene>
    <name evidence="5" type="ORF">CM240_2888</name>
</gene>
<dbReference type="Pfam" id="PF02311">
    <property type="entry name" value="AraC_binding"/>
    <property type="match status" value="1"/>
</dbReference>
<dbReference type="eggNOG" id="COG2207">
    <property type="taxonomic scope" value="Bacteria"/>
</dbReference>
<organism evidence="5 6">
    <name type="scientific">Clostridium bornimense</name>
    <dbReference type="NCBI Taxonomy" id="1216932"/>
    <lineage>
        <taxon>Bacteria</taxon>
        <taxon>Bacillati</taxon>
        <taxon>Bacillota</taxon>
        <taxon>Clostridia</taxon>
        <taxon>Eubacteriales</taxon>
        <taxon>Clostridiaceae</taxon>
        <taxon>Clostridium</taxon>
    </lineage>
</organism>
<dbReference type="STRING" id="1216932.CM240_2888"/>
<dbReference type="HOGENOM" id="CLU_000445_88_3_9"/>
<dbReference type="InterPro" id="IPR020449">
    <property type="entry name" value="Tscrpt_reg_AraC-type_HTH"/>
</dbReference>
<reference evidence="5 6" key="1">
    <citation type="submission" date="2013-11" db="EMBL/GenBank/DDBJ databases">
        <title>Complete genome sequence of Clostridum sp. M2/40.</title>
        <authorList>
            <person name="Wibberg D."/>
            <person name="Puehler A."/>
            <person name="Schlueter A."/>
        </authorList>
    </citation>
    <scope>NUCLEOTIDE SEQUENCE [LARGE SCALE GENOMIC DNA]</scope>
    <source>
        <strain evidence="6">M2/40</strain>
    </source>
</reference>
<keyword evidence="3" id="KW-0804">Transcription</keyword>
<evidence type="ECO:0000256" key="1">
    <source>
        <dbReference type="ARBA" id="ARBA00023015"/>
    </source>
</evidence>
<dbReference type="InterPro" id="IPR003313">
    <property type="entry name" value="AraC-bd"/>
</dbReference>
<dbReference type="CDD" id="cd02208">
    <property type="entry name" value="cupin_RmlC-like"/>
    <property type="match status" value="1"/>
</dbReference>
<dbReference type="Gene3D" id="2.60.120.10">
    <property type="entry name" value="Jelly Rolls"/>
    <property type="match status" value="1"/>
</dbReference>
<dbReference type="GO" id="GO:0043565">
    <property type="term" value="F:sequence-specific DNA binding"/>
    <property type="evidence" value="ECO:0007669"/>
    <property type="project" value="InterPro"/>
</dbReference>
<dbReference type="PROSITE" id="PS01124">
    <property type="entry name" value="HTH_ARAC_FAMILY_2"/>
    <property type="match status" value="1"/>
</dbReference>
<dbReference type="KEGG" id="clt:CM240_2888"/>
<evidence type="ECO:0000313" key="6">
    <source>
        <dbReference type="Proteomes" id="UP000019426"/>
    </source>
</evidence>
<dbReference type="eggNOG" id="COG0662">
    <property type="taxonomic scope" value="Bacteria"/>
</dbReference>
<evidence type="ECO:0000259" key="4">
    <source>
        <dbReference type="PROSITE" id="PS01124"/>
    </source>
</evidence>
<accession>W6SJV7</accession>
<dbReference type="InterPro" id="IPR014710">
    <property type="entry name" value="RmlC-like_jellyroll"/>
</dbReference>
<keyword evidence="2" id="KW-0238">DNA-binding</keyword>
<dbReference type="AlphaFoldDB" id="W6SJV7"/>
<name>W6SJV7_9CLOT</name>
<evidence type="ECO:0000256" key="2">
    <source>
        <dbReference type="ARBA" id="ARBA00023125"/>
    </source>
</evidence>
<proteinExistence type="predicted"/>
<keyword evidence="6" id="KW-1185">Reference proteome</keyword>
<dbReference type="RefSeq" id="WP_044040178.1">
    <property type="nucleotide sequence ID" value="NZ_HG917869.1"/>
</dbReference>
<dbReference type="PATRIC" id="fig|1216932.3.peg.2851"/>
<dbReference type="PANTHER" id="PTHR43280">
    <property type="entry name" value="ARAC-FAMILY TRANSCRIPTIONAL REGULATOR"/>
    <property type="match status" value="1"/>
</dbReference>
<dbReference type="SUPFAM" id="SSF46689">
    <property type="entry name" value="Homeodomain-like"/>
    <property type="match status" value="2"/>
</dbReference>
<dbReference type="GO" id="GO:0003700">
    <property type="term" value="F:DNA-binding transcription factor activity"/>
    <property type="evidence" value="ECO:0007669"/>
    <property type="project" value="InterPro"/>
</dbReference>
<feature type="domain" description="HTH araC/xylS-type" evidence="4">
    <location>
        <begin position="189"/>
        <end position="287"/>
    </location>
</feature>